<accession>A0A8C5TBJ6</accession>
<evidence type="ECO:0000313" key="2">
    <source>
        <dbReference type="Ensembl" id="ENSMCSP00000004572.1"/>
    </source>
</evidence>
<feature type="region of interest" description="Disordered" evidence="1">
    <location>
        <begin position="134"/>
        <end position="154"/>
    </location>
</feature>
<proteinExistence type="predicted"/>
<reference evidence="2" key="2">
    <citation type="submission" date="2025-09" db="UniProtKB">
        <authorList>
            <consortium name="Ensembl"/>
        </authorList>
    </citation>
    <scope>IDENTIFICATION</scope>
</reference>
<evidence type="ECO:0000256" key="1">
    <source>
        <dbReference type="SAM" id="MobiDB-lite"/>
    </source>
</evidence>
<dbReference type="Proteomes" id="UP000694560">
    <property type="component" value="Unplaced"/>
</dbReference>
<dbReference type="Ensembl" id="ENSMCST00000004677.1">
    <property type="protein sequence ID" value="ENSMCSP00000004572.1"/>
    <property type="gene ID" value="ENSMCSG00000003302.1"/>
</dbReference>
<evidence type="ECO:0000313" key="3">
    <source>
        <dbReference type="Proteomes" id="UP000694560"/>
    </source>
</evidence>
<dbReference type="OrthoDB" id="206689at2759"/>
<reference evidence="2" key="1">
    <citation type="submission" date="2025-08" db="UniProtKB">
        <authorList>
            <consortium name="Ensembl"/>
        </authorList>
    </citation>
    <scope>IDENTIFICATION</scope>
</reference>
<organism evidence="2 3">
    <name type="scientific">Malurus cyaneus samueli</name>
    <dbReference type="NCBI Taxonomy" id="2593467"/>
    <lineage>
        <taxon>Eukaryota</taxon>
        <taxon>Metazoa</taxon>
        <taxon>Chordata</taxon>
        <taxon>Craniata</taxon>
        <taxon>Vertebrata</taxon>
        <taxon>Euteleostomi</taxon>
        <taxon>Archelosauria</taxon>
        <taxon>Archosauria</taxon>
        <taxon>Dinosauria</taxon>
        <taxon>Saurischia</taxon>
        <taxon>Theropoda</taxon>
        <taxon>Coelurosauria</taxon>
        <taxon>Aves</taxon>
        <taxon>Neognathae</taxon>
        <taxon>Neoaves</taxon>
        <taxon>Telluraves</taxon>
        <taxon>Australaves</taxon>
        <taxon>Passeriformes</taxon>
        <taxon>Meliphagoidea</taxon>
        <taxon>Maluridae</taxon>
        <taxon>Malurus</taxon>
    </lineage>
</organism>
<sequence length="170" mass="19624">VSAKPSCYMYLYVNTTALELERNLTRLRELRERVRNGSEQSPLPPELRPILGEPPPAGVPLDPVVSLFLRREQREQRRERESSLAQRLRRFFRRKFFLFRRSALMTLIALRNLALGRPSPERLAQEVAFASWRGEEEEARPETGGAAPVPVSPSVSHTHSRQLCLTHCFY</sequence>
<protein>
    <recommendedName>
        <fullName evidence="4">VKGC carboxylase</fullName>
    </recommendedName>
</protein>
<name>A0A8C5TBJ6_9PASS</name>
<feature type="compositionally biased region" description="Pro residues" evidence="1">
    <location>
        <begin position="42"/>
        <end position="57"/>
    </location>
</feature>
<feature type="region of interest" description="Disordered" evidence="1">
    <location>
        <begin position="33"/>
        <end position="57"/>
    </location>
</feature>
<keyword evidence="3" id="KW-1185">Reference proteome</keyword>
<dbReference type="AlphaFoldDB" id="A0A8C5TBJ6"/>
<evidence type="ECO:0008006" key="4">
    <source>
        <dbReference type="Google" id="ProtNLM"/>
    </source>
</evidence>